<dbReference type="InterPro" id="IPR036397">
    <property type="entry name" value="RNaseH_sf"/>
</dbReference>
<dbReference type="GO" id="GO:0005634">
    <property type="term" value="C:nucleus"/>
    <property type="evidence" value="ECO:0007669"/>
    <property type="project" value="TreeGrafter"/>
</dbReference>
<dbReference type="GO" id="GO:0003723">
    <property type="term" value="F:RNA binding"/>
    <property type="evidence" value="ECO:0007669"/>
    <property type="project" value="TreeGrafter"/>
</dbReference>
<comment type="caution">
    <text evidence="2">The sequence shown here is derived from an EMBL/GenBank/DDBJ whole genome shotgun (WGS) entry which is preliminary data.</text>
</comment>
<dbReference type="Pfam" id="PF04857">
    <property type="entry name" value="CAF1"/>
    <property type="match status" value="1"/>
</dbReference>
<dbReference type="GO" id="GO:0000289">
    <property type="term" value="P:nuclear-transcribed mRNA poly(A) tail shortening"/>
    <property type="evidence" value="ECO:0007669"/>
    <property type="project" value="TreeGrafter"/>
</dbReference>
<dbReference type="PANTHER" id="PTHR15092">
    <property type="entry name" value="POLY A -SPECIFIC RIBONUCLEASE/TARGET OF EGR1, MEMBER 1"/>
    <property type="match status" value="1"/>
</dbReference>
<dbReference type="Proteomes" id="UP001107558">
    <property type="component" value="Chromosome 2"/>
</dbReference>
<sequence length="171" mass="20036">MEVTKQNFKDCLVEITKDIEEAHFISIDTEFTGLTSERNILPFDTSEEYYEKLFRSTKGFIIVQLGISLFKKDPAENVFDFNKLFSSGVGVCNEKQEEKLRQEVKERQEFRQEQIKIRTSDEQVDTSSRNFLPVPENEKELIDNAKEKIQQVIDIKFLRQNLRNSMVSKGN</sequence>
<accession>A0A9J6C4U8</accession>
<keyword evidence="3" id="KW-1185">Reference proteome</keyword>
<dbReference type="InterPro" id="IPR006941">
    <property type="entry name" value="RNase_CAF1"/>
</dbReference>
<dbReference type="InterPro" id="IPR012337">
    <property type="entry name" value="RNaseH-like_sf"/>
</dbReference>
<dbReference type="GO" id="GO:1990431">
    <property type="term" value="P:priRNA 3'-end processing"/>
    <property type="evidence" value="ECO:0007669"/>
    <property type="project" value="TreeGrafter"/>
</dbReference>
<dbReference type="EMBL" id="JADBJN010000002">
    <property type="protein sequence ID" value="KAG5676598.1"/>
    <property type="molecule type" value="Genomic_DNA"/>
</dbReference>
<proteinExistence type="inferred from homology"/>
<dbReference type="GO" id="GO:0000175">
    <property type="term" value="F:3'-5'-RNA exonuclease activity"/>
    <property type="evidence" value="ECO:0007669"/>
    <property type="project" value="TreeGrafter"/>
</dbReference>
<name>A0A9J6C4U8_POLVA</name>
<dbReference type="OrthoDB" id="1432093at2759"/>
<evidence type="ECO:0000256" key="1">
    <source>
        <dbReference type="ARBA" id="ARBA00008372"/>
    </source>
</evidence>
<organism evidence="2 3">
    <name type="scientific">Polypedilum vanderplanki</name>
    <name type="common">Sleeping chironomid midge</name>
    <dbReference type="NCBI Taxonomy" id="319348"/>
    <lineage>
        <taxon>Eukaryota</taxon>
        <taxon>Metazoa</taxon>
        <taxon>Ecdysozoa</taxon>
        <taxon>Arthropoda</taxon>
        <taxon>Hexapoda</taxon>
        <taxon>Insecta</taxon>
        <taxon>Pterygota</taxon>
        <taxon>Neoptera</taxon>
        <taxon>Endopterygota</taxon>
        <taxon>Diptera</taxon>
        <taxon>Nematocera</taxon>
        <taxon>Chironomoidea</taxon>
        <taxon>Chironomidae</taxon>
        <taxon>Chironominae</taxon>
        <taxon>Polypedilum</taxon>
        <taxon>Polypedilum</taxon>
    </lineage>
</organism>
<dbReference type="Gene3D" id="3.30.420.10">
    <property type="entry name" value="Ribonuclease H-like superfamily/Ribonuclease H"/>
    <property type="match status" value="1"/>
</dbReference>
<protein>
    <submittedName>
        <fullName evidence="2">Uncharacterized protein</fullName>
    </submittedName>
</protein>
<evidence type="ECO:0000313" key="3">
    <source>
        <dbReference type="Proteomes" id="UP001107558"/>
    </source>
</evidence>
<dbReference type="SUPFAM" id="SSF53098">
    <property type="entry name" value="Ribonuclease H-like"/>
    <property type="match status" value="1"/>
</dbReference>
<dbReference type="AlphaFoldDB" id="A0A9J6C4U8"/>
<reference evidence="2" key="1">
    <citation type="submission" date="2021-03" db="EMBL/GenBank/DDBJ databases">
        <title>Chromosome level genome of the anhydrobiotic midge Polypedilum vanderplanki.</title>
        <authorList>
            <person name="Yoshida Y."/>
            <person name="Kikawada T."/>
            <person name="Gusev O."/>
        </authorList>
    </citation>
    <scope>NUCLEOTIDE SEQUENCE</scope>
    <source>
        <strain evidence="2">NIAS01</strain>
        <tissue evidence="2">Whole body or cell culture</tissue>
    </source>
</reference>
<dbReference type="InterPro" id="IPR051181">
    <property type="entry name" value="CAF1_poly(A)_ribonucleases"/>
</dbReference>
<gene>
    <name evidence="2" type="ORF">PVAND_006421</name>
</gene>
<comment type="similarity">
    <text evidence="1">Belongs to the CAF1 family.</text>
</comment>
<dbReference type="PANTHER" id="PTHR15092:SF44">
    <property type="entry name" value="POLY(A)-SPECIFIC RIBONUCLEASE PARN"/>
    <property type="match status" value="1"/>
</dbReference>
<dbReference type="GO" id="GO:1990432">
    <property type="term" value="P:siRNA 3'-end processing"/>
    <property type="evidence" value="ECO:0007669"/>
    <property type="project" value="TreeGrafter"/>
</dbReference>
<evidence type="ECO:0000313" key="2">
    <source>
        <dbReference type="EMBL" id="KAG5676598.1"/>
    </source>
</evidence>